<dbReference type="Gene3D" id="2.60.120.200">
    <property type="match status" value="3"/>
</dbReference>
<organism evidence="2 3">
    <name type="scientific">Roseofilum capinflatum BLCC-M114</name>
    <dbReference type="NCBI Taxonomy" id="3022440"/>
    <lineage>
        <taxon>Bacteria</taxon>
        <taxon>Bacillati</taxon>
        <taxon>Cyanobacteriota</taxon>
        <taxon>Cyanophyceae</taxon>
        <taxon>Desertifilales</taxon>
        <taxon>Desertifilaceae</taxon>
        <taxon>Roseofilum</taxon>
        <taxon>Roseofilum capinflatum</taxon>
    </lineage>
</organism>
<sequence>MSQLTLSWPSLVFDGDEDYIVMYIPEWETPVFSVELWAKASQKQVNYASLINSCDDPPFSNSFQIDVMNGYYRFYHSDVQVRMGKVQLEWQHLAITYDGNEVKTYLNGQLQYSKAIASMPTIFKNYTLGRSRSADKYFCGELSDVRLWDKALTAEEIQAAMDRRLVGNEDGLVAYWPLDEGTGETIGDRTGKIEPGTIHGATWQQDGVEMKPAVPTREEHSQWVLSFNGESDYIETDCKLNFGTEPFTLEAWVYSTGASGVILSSEKHGVSAYQFRLVQEKNTIAFMFSDRPGNHLLWDSKQGYLLQSTVAENEWSHIAVKRIGTTYQLYVDGKLASECQTEQVIDWQNSTVNLRIGAQRPYSGEGGIFYFKGKVAEVRIWNIERSPEEIQIQKNWGLSGQESGLVGYWPLNEGNGEVSDCTGNSNTTLYGGTWEQETVEFGFAGDRPMANLTHLGLTGDERELLQYLPSKGGQGLQIDSLMDVPTQPQAILSLDGNSYIETNAQLSLGLTPFTLEAWVYSTGQSGVILSAEKHGVSAYQFRLVQDKNTLAFMFSDQPGNTLLWEGKQGYLLKSTVLQHQWSHIAIKRVGKTHEMYVNGALAAQCETSQPIDWKTSTFPLRIGAQRPHSGEGGIFHFQGKVADVRIWNIERSAEQIQTQRQYQLTGQEGGLVGYWPLNEGNNQISDRTKQSTAILYGGTWEQQDLYFLQTDAQGTATPQATAPTAAIAPVTPATVQPKADRSQDLDVDLDFDTTVISVTILTGSNDLGGKPKTIYGKEQKKKRKKRKKQNKYLSPVEKVVRKVAKRQDKATHTYVERHKRSNRKKKNGWIKDLVKNTTKSWEKLF</sequence>
<dbReference type="PANTHER" id="PTHR47635">
    <property type="entry name" value="CUB DOMAIN-CONTAINING PROTEIN"/>
    <property type="match status" value="1"/>
</dbReference>
<protein>
    <recommendedName>
        <fullName evidence="4">LamG-like jellyroll fold domain-containing protein</fullName>
    </recommendedName>
</protein>
<feature type="compositionally biased region" description="Basic residues" evidence="1">
    <location>
        <begin position="779"/>
        <end position="790"/>
    </location>
</feature>
<comment type="caution">
    <text evidence="2">The sequence shown here is derived from an EMBL/GenBank/DDBJ whole genome shotgun (WGS) entry which is preliminary data.</text>
</comment>
<keyword evidence="3" id="KW-1185">Reference proteome</keyword>
<dbReference type="RefSeq" id="WP_283767840.1">
    <property type="nucleotide sequence ID" value="NZ_JAQOSO010000084.1"/>
</dbReference>
<name>A0ABT7B9P4_9CYAN</name>
<reference evidence="2 3" key="1">
    <citation type="submission" date="2023-01" db="EMBL/GenBank/DDBJ databases">
        <title>Novel diversity within Roseofilum (Cyanobacteria; Desertifilaceae) from marine benthic mats with descriptions of four novel species.</title>
        <authorList>
            <person name="Wang Y."/>
            <person name="Berthold D.E."/>
            <person name="Hu J."/>
            <person name="Lefler F.W."/>
            <person name="Laughinghouse H.D. IV."/>
        </authorList>
    </citation>
    <scope>NUCLEOTIDE SEQUENCE [LARGE SCALE GENOMIC DNA]</scope>
    <source>
        <strain evidence="2 3">BLCC-M114</strain>
    </source>
</reference>
<dbReference type="Pfam" id="PF13385">
    <property type="entry name" value="Laminin_G_3"/>
    <property type="match status" value="3"/>
</dbReference>
<evidence type="ECO:0000313" key="2">
    <source>
        <dbReference type="EMBL" id="MDJ1175537.1"/>
    </source>
</evidence>
<feature type="compositionally biased region" description="Basic and acidic residues" evidence="1">
    <location>
        <begin position="805"/>
        <end position="816"/>
    </location>
</feature>
<dbReference type="Pfam" id="PF19831">
    <property type="entry name" value="DUF6312"/>
    <property type="match status" value="1"/>
</dbReference>
<dbReference type="InterPro" id="IPR046279">
    <property type="entry name" value="DUF6312"/>
</dbReference>
<dbReference type="Proteomes" id="UP001235849">
    <property type="component" value="Unassembled WGS sequence"/>
</dbReference>
<dbReference type="EMBL" id="JAQOSO010000084">
    <property type="protein sequence ID" value="MDJ1175537.1"/>
    <property type="molecule type" value="Genomic_DNA"/>
</dbReference>
<evidence type="ECO:0008006" key="4">
    <source>
        <dbReference type="Google" id="ProtNLM"/>
    </source>
</evidence>
<dbReference type="InterPro" id="IPR013320">
    <property type="entry name" value="ConA-like_dom_sf"/>
</dbReference>
<evidence type="ECO:0000256" key="1">
    <source>
        <dbReference type="SAM" id="MobiDB-lite"/>
    </source>
</evidence>
<feature type="region of interest" description="Disordered" evidence="1">
    <location>
        <begin position="804"/>
        <end position="828"/>
    </location>
</feature>
<gene>
    <name evidence="2" type="ORF">PMG25_15710</name>
</gene>
<feature type="compositionally biased region" description="Basic residues" evidence="1">
    <location>
        <begin position="817"/>
        <end position="828"/>
    </location>
</feature>
<proteinExistence type="predicted"/>
<dbReference type="SUPFAM" id="SSF49899">
    <property type="entry name" value="Concanavalin A-like lectins/glucanases"/>
    <property type="match status" value="3"/>
</dbReference>
<dbReference type="PANTHER" id="PTHR47635:SF2">
    <property type="entry name" value="LAMG-LIKE JELLYROLL FOLD DOMAIN-CONTAINING PROTEIN"/>
    <property type="match status" value="1"/>
</dbReference>
<accession>A0ABT7B9P4</accession>
<feature type="region of interest" description="Disordered" evidence="1">
    <location>
        <begin position="769"/>
        <end position="791"/>
    </location>
</feature>
<evidence type="ECO:0000313" key="3">
    <source>
        <dbReference type="Proteomes" id="UP001235849"/>
    </source>
</evidence>